<accession>A0A5B8SKY2</accession>
<keyword evidence="3" id="KW-1185">Reference proteome</keyword>
<evidence type="ECO:0000313" key="2">
    <source>
        <dbReference type="EMBL" id="QEA37762.1"/>
    </source>
</evidence>
<dbReference type="KEGG" id="paur:FGL86_00890"/>
<protein>
    <submittedName>
        <fullName evidence="2">Glucose-inhibited division protein B</fullName>
    </submittedName>
</protein>
<organism evidence="2 3">
    <name type="scientific">Pistricoccus aurantiacus</name>
    <dbReference type="NCBI Taxonomy" id="1883414"/>
    <lineage>
        <taxon>Bacteria</taxon>
        <taxon>Pseudomonadati</taxon>
        <taxon>Pseudomonadota</taxon>
        <taxon>Gammaproteobacteria</taxon>
        <taxon>Oceanospirillales</taxon>
        <taxon>Halomonadaceae</taxon>
        <taxon>Pistricoccus</taxon>
    </lineage>
</organism>
<feature type="chain" id="PRO_5023037138" evidence="1">
    <location>
        <begin position="22"/>
        <end position="112"/>
    </location>
</feature>
<dbReference type="Proteomes" id="UP000321272">
    <property type="component" value="Chromosome"/>
</dbReference>
<evidence type="ECO:0000256" key="1">
    <source>
        <dbReference type="SAM" id="SignalP"/>
    </source>
</evidence>
<proteinExistence type="predicted"/>
<dbReference type="EMBL" id="CP042382">
    <property type="protein sequence ID" value="QEA37762.1"/>
    <property type="molecule type" value="Genomic_DNA"/>
</dbReference>
<keyword evidence="1" id="KW-0732">Signal</keyword>
<gene>
    <name evidence="2" type="ORF">FGL86_00890</name>
</gene>
<dbReference type="PROSITE" id="PS51257">
    <property type="entry name" value="PROKAR_LIPOPROTEIN"/>
    <property type="match status" value="1"/>
</dbReference>
<sequence>MKCGGYWLVLIGLTLALTACGEERPAEVPLPVLVSQQAEYQNALVATQGVVRSFDNPRHYWIEDEDLNRVEILPQEQIAPYLGQEVRVVGRFGLDNGRKLTLERLETVDDSP</sequence>
<dbReference type="RefSeq" id="WP_147182829.1">
    <property type="nucleotide sequence ID" value="NZ_CP042382.1"/>
</dbReference>
<dbReference type="AlphaFoldDB" id="A0A5B8SKY2"/>
<name>A0A5B8SKY2_9GAMM</name>
<evidence type="ECO:0000313" key="3">
    <source>
        <dbReference type="Proteomes" id="UP000321272"/>
    </source>
</evidence>
<reference evidence="2 3" key="1">
    <citation type="submission" date="2019-06" db="EMBL/GenBank/DDBJ databases">
        <title>Genome analyses of bacteria isolated from kimchi.</title>
        <authorList>
            <person name="Lee S."/>
            <person name="Ahn S."/>
            <person name="Roh S."/>
        </authorList>
    </citation>
    <scope>NUCLEOTIDE SEQUENCE [LARGE SCALE GENOMIC DNA]</scope>
    <source>
        <strain evidence="2 3">CBA4606</strain>
    </source>
</reference>
<feature type="signal peptide" evidence="1">
    <location>
        <begin position="1"/>
        <end position="21"/>
    </location>
</feature>
<dbReference type="OrthoDB" id="5786500at2"/>